<sequence>MGEGLAAVVVREFDPNKDRERVEAVEKICEVGPSGKLSLFTDLRGDPICRVRHSPAFLMLVAEMGDEIVGMIRGCIKTVTCGKKLSRVGKNSHSSNKNSDTFQATAKAVPVCTKLAYILGLRVSPSHRRMGIGLKLVHRMEDWFRDNGAEYSYIATENDNLASVNLFTDKCGYSNFRTPSILVNPVFAHRVEVSKKVTIIQLSASDAEYLYRRRFSTTEFFPRDIDSVLNNKLSLGTFLAVPRGTYHPETWPGSDRFLSDPPQSWSVLSVWNCMDVFTLEIRGASLIKRTLAKTTRIVDRALPWLQLPSIPDFFRPFGFHFAYGLGGEGPQGVKMTKALFGFAHNLAKERGCGVVATEVSSGEPLRFGIPHWKMLSCAEDLWCMKRLGEDYSDGSVGDWTKSPPGLSIFVDPREF</sequence>
<accession>A0ACB9MTX1</accession>
<name>A0ACB9MTX1_BAUVA</name>
<organism evidence="1 2">
    <name type="scientific">Bauhinia variegata</name>
    <name type="common">Purple orchid tree</name>
    <name type="synonym">Phanera variegata</name>
    <dbReference type="NCBI Taxonomy" id="167791"/>
    <lineage>
        <taxon>Eukaryota</taxon>
        <taxon>Viridiplantae</taxon>
        <taxon>Streptophyta</taxon>
        <taxon>Embryophyta</taxon>
        <taxon>Tracheophyta</taxon>
        <taxon>Spermatophyta</taxon>
        <taxon>Magnoliopsida</taxon>
        <taxon>eudicotyledons</taxon>
        <taxon>Gunneridae</taxon>
        <taxon>Pentapetalae</taxon>
        <taxon>rosids</taxon>
        <taxon>fabids</taxon>
        <taxon>Fabales</taxon>
        <taxon>Fabaceae</taxon>
        <taxon>Cercidoideae</taxon>
        <taxon>Cercideae</taxon>
        <taxon>Bauhiniinae</taxon>
        <taxon>Bauhinia</taxon>
    </lineage>
</organism>
<gene>
    <name evidence="1" type="ORF">L6164_019832</name>
</gene>
<evidence type="ECO:0000313" key="1">
    <source>
        <dbReference type="EMBL" id="KAI4327360.1"/>
    </source>
</evidence>
<comment type="caution">
    <text evidence="1">The sequence shown here is derived from an EMBL/GenBank/DDBJ whole genome shotgun (WGS) entry which is preliminary data.</text>
</comment>
<dbReference type="EMBL" id="CM039433">
    <property type="protein sequence ID" value="KAI4327360.1"/>
    <property type="molecule type" value="Genomic_DNA"/>
</dbReference>
<protein>
    <submittedName>
        <fullName evidence="1">Uncharacterized protein</fullName>
    </submittedName>
</protein>
<reference evidence="1 2" key="1">
    <citation type="journal article" date="2022" name="DNA Res.">
        <title>Chromosomal-level genome assembly of the orchid tree Bauhinia variegata (Leguminosae; Cercidoideae) supports the allotetraploid origin hypothesis of Bauhinia.</title>
        <authorList>
            <person name="Zhong Y."/>
            <person name="Chen Y."/>
            <person name="Zheng D."/>
            <person name="Pang J."/>
            <person name="Liu Y."/>
            <person name="Luo S."/>
            <person name="Meng S."/>
            <person name="Qian L."/>
            <person name="Wei D."/>
            <person name="Dai S."/>
            <person name="Zhou R."/>
        </authorList>
    </citation>
    <scope>NUCLEOTIDE SEQUENCE [LARGE SCALE GENOMIC DNA]</scope>
    <source>
        <strain evidence="1">BV-YZ2020</strain>
    </source>
</reference>
<dbReference type="Proteomes" id="UP000828941">
    <property type="component" value="Chromosome 8"/>
</dbReference>
<keyword evidence="2" id="KW-1185">Reference proteome</keyword>
<evidence type="ECO:0000313" key="2">
    <source>
        <dbReference type="Proteomes" id="UP000828941"/>
    </source>
</evidence>
<proteinExistence type="predicted"/>